<dbReference type="InterPro" id="IPR036428">
    <property type="entry name" value="PCD_sf"/>
</dbReference>
<reference evidence="7" key="1">
    <citation type="submission" date="2025-08" db="UniProtKB">
        <authorList>
            <consortium name="RefSeq"/>
        </authorList>
    </citation>
    <scope>IDENTIFICATION</scope>
</reference>
<evidence type="ECO:0000313" key="7">
    <source>
        <dbReference type="RefSeq" id="XP_012933442.2"/>
    </source>
</evidence>
<name>A0AAX6R363_HETGA</name>
<dbReference type="InterPro" id="IPR001533">
    <property type="entry name" value="Pterin_deHydtase"/>
</dbReference>
<evidence type="ECO:0000256" key="3">
    <source>
        <dbReference type="ARBA" id="ARBA00013252"/>
    </source>
</evidence>
<dbReference type="GeneID" id="101709065"/>
<evidence type="ECO:0000256" key="2">
    <source>
        <dbReference type="ARBA" id="ARBA00006472"/>
    </source>
</evidence>
<protein>
    <recommendedName>
        <fullName evidence="3">4a-hydroxytetrahydrobiopterin dehydratase</fullName>
        <ecNumber evidence="3">4.2.1.96</ecNumber>
    </recommendedName>
</protein>
<accession>A0AAX6R363</accession>
<dbReference type="GO" id="GO:0006729">
    <property type="term" value="P:tetrahydrobiopterin biosynthetic process"/>
    <property type="evidence" value="ECO:0007669"/>
    <property type="project" value="UniProtKB-KW"/>
</dbReference>
<evidence type="ECO:0000256" key="4">
    <source>
        <dbReference type="ARBA" id="ARBA00023007"/>
    </source>
</evidence>
<dbReference type="PANTHER" id="PTHR12599:SF15">
    <property type="entry name" value="PTERIN-4-ALPHA-CARBINOLAMINE DEHYDRATASE 2"/>
    <property type="match status" value="1"/>
</dbReference>
<dbReference type="CDD" id="cd00914">
    <property type="entry name" value="PCD_DCoH_subfamily_b"/>
    <property type="match status" value="1"/>
</dbReference>
<sequence length="220" mass="24933">MAAALGARGARLSSLVALRGGRRGLAAKMQWLRFGSGHGPCCWADLCDERQHTPSISILRKLAQSTSHSLQSSDSQLLTAEERNQILLELKKAGWSELSEKDAIYKEFSFKNFNQVTSLLLKPCHQKELRRPAMLTVERSNTFPGLSSTNWRRPQLQLMTFLAFGFMSRVALQAEKINHHPEWFNVYNKVQITLTSHDYGGLTRRDVQLARFIEKASVFV</sequence>
<dbReference type="SUPFAM" id="SSF55248">
    <property type="entry name" value="PCD-like"/>
    <property type="match status" value="2"/>
</dbReference>
<evidence type="ECO:0000256" key="1">
    <source>
        <dbReference type="ARBA" id="ARBA00001554"/>
    </source>
</evidence>
<organism evidence="6 7">
    <name type="scientific">Heterocephalus glaber</name>
    <name type="common">Naked mole rat</name>
    <dbReference type="NCBI Taxonomy" id="10181"/>
    <lineage>
        <taxon>Eukaryota</taxon>
        <taxon>Metazoa</taxon>
        <taxon>Chordata</taxon>
        <taxon>Craniata</taxon>
        <taxon>Vertebrata</taxon>
        <taxon>Euteleostomi</taxon>
        <taxon>Mammalia</taxon>
        <taxon>Eutheria</taxon>
        <taxon>Euarchontoglires</taxon>
        <taxon>Glires</taxon>
        <taxon>Rodentia</taxon>
        <taxon>Hystricomorpha</taxon>
        <taxon>Bathyergidae</taxon>
        <taxon>Heterocephalus</taxon>
    </lineage>
</organism>
<dbReference type="PANTHER" id="PTHR12599">
    <property type="entry name" value="PTERIN-4-ALPHA-CARBINOLAMINE DEHYDRATASE"/>
    <property type="match status" value="1"/>
</dbReference>
<gene>
    <name evidence="7" type="primary">Pcbd2</name>
</gene>
<dbReference type="CTD" id="84105"/>
<dbReference type="RefSeq" id="XP_012933442.2">
    <property type="nucleotide sequence ID" value="XM_013077988.2"/>
</dbReference>
<keyword evidence="6" id="KW-1185">Reference proteome</keyword>
<evidence type="ECO:0000313" key="6">
    <source>
        <dbReference type="Proteomes" id="UP000694906"/>
    </source>
</evidence>
<evidence type="ECO:0000256" key="5">
    <source>
        <dbReference type="ARBA" id="ARBA00023239"/>
    </source>
</evidence>
<keyword evidence="4" id="KW-0783">Tetrahydrobiopterin biosynthesis</keyword>
<dbReference type="GO" id="GO:0008124">
    <property type="term" value="F:4-alpha-hydroxytetrahydrobiopterin dehydratase activity"/>
    <property type="evidence" value="ECO:0007669"/>
    <property type="project" value="UniProtKB-EC"/>
</dbReference>
<dbReference type="AlphaFoldDB" id="A0AAX6R363"/>
<dbReference type="EC" id="4.2.1.96" evidence="3"/>
<comment type="catalytic activity">
    <reaction evidence="1">
        <text>(4aS,6R)-4a-hydroxy-L-erythro-5,6,7,8-tetrahydrobiopterin = (6R)-L-erythro-6,7-dihydrobiopterin + H2O</text>
        <dbReference type="Rhea" id="RHEA:11920"/>
        <dbReference type="ChEBI" id="CHEBI:15377"/>
        <dbReference type="ChEBI" id="CHEBI:15642"/>
        <dbReference type="ChEBI" id="CHEBI:43120"/>
        <dbReference type="EC" id="4.2.1.96"/>
    </reaction>
</comment>
<dbReference type="Gene3D" id="3.30.1360.20">
    <property type="entry name" value="Transcriptional coactivator/pterin dehydratase"/>
    <property type="match status" value="1"/>
</dbReference>
<keyword evidence="5" id="KW-0456">Lyase</keyword>
<dbReference type="Proteomes" id="UP000694906">
    <property type="component" value="Unplaced"/>
</dbReference>
<dbReference type="Pfam" id="PF01329">
    <property type="entry name" value="Pterin_4a"/>
    <property type="match status" value="1"/>
</dbReference>
<comment type="similarity">
    <text evidence="2">Belongs to the pterin-4-alpha-carbinolamine dehydratase family.</text>
</comment>
<proteinExistence type="inferred from homology"/>